<feature type="chain" id="PRO_5036504856" evidence="1">
    <location>
        <begin position="19"/>
        <end position="229"/>
    </location>
</feature>
<evidence type="ECO:0000313" key="2">
    <source>
        <dbReference type="EMBL" id="GFR11986.1"/>
    </source>
</evidence>
<name>A0A8X6GV69_TRICU</name>
<proteinExistence type="predicted"/>
<comment type="caution">
    <text evidence="2">The sequence shown here is derived from an EMBL/GenBank/DDBJ whole genome shotgun (WGS) entry which is preliminary data.</text>
</comment>
<reference evidence="2" key="1">
    <citation type="submission" date="2020-07" db="EMBL/GenBank/DDBJ databases">
        <title>Multicomponent nature underlies the extraordinary mechanical properties of spider dragline silk.</title>
        <authorList>
            <person name="Kono N."/>
            <person name="Nakamura H."/>
            <person name="Mori M."/>
            <person name="Yoshida Y."/>
            <person name="Ohtoshi R."/>
            <person name="Malay A.D."/>
            <person name="Moran D.A.P."/>
            <person name="Tomita M."/>
            <person name="Numata K."/>
            <person name="Arakawa K."/>
        </authorList>
    </citation>
    <scope>NUCLEOTIDE SEQUENCE</scope>
</reference>
<dbReference type="OrthoDB" id="6421015at2759"/>
<dbReference type="AlphaFoldDB" id="A0A8X6GV69"/>
<keyword evidence="1" id="KW-0732">Signal</keyword>
<gene>
    <name evidence="2" type="primary">AVEN_157107_1</name>
    <name evidence="2" type="ORF">TNCT_253971</name>
</gene>
<feature type="signal peptide" evidence="1">
    <location>
        <begin position="1"/>
        <end position="18"/>
    </location>
</feature>
<evidence type="ECO:0000313" key="3">
    <source>
        <dbReference type="Proteomes" id="UP000887116"/>
    </source>
</evidence>
<dbReference type="Proteomes" id="UP000887116">
    <property type="component" value="Unassembled WGS sequence"/>
</dbReference>
<sequence>MKLLNIVLVIGFLGVVSCDMKCMYYKFYLCFTTLALQYNRSPLCGSHIELDLCLESGARSCGVEDTNTVKEIIRVYAETCTPGTSMNAMFHKHHHCVSITAAAGNSQCLRPMFTEIRALGSPRQANYGDKVMRIACKHDEAGTRCINNNIRNLCGQEAVTFRTNLSNPTSTLSNEACRLVSQQSSQYSNRYKRDTNSENEMPFLAYHVAAALHQVPGFNLGSTMLQNRE</sequence>
<organism evidence="2 3">
    <name type="scientific">Trichonephila clavata</name>
    <name type="common">Joro spider</name>
    <name type="synonym">Nephila clavata</name>
    <dbReference type="NCBI Taxonomy" id="2740835"/>
    <lineage>
        <taxon>Eukaryota</taxon>
        <taxon>Metazoa</taxon>
        <taxon>Ecdysozoa</taxon>
        <taxon>Arthropoda</taxon>
        <taxon>Chelicerata</taxon>
        <taxon>Arachnida</taxon>
        <taxon>Araneae</taxon>
        <taxon>Araneomorphae</taxon>
        <taxon>Entelegynae</taxon>
        <taxon>Araneoidea</taxon>
        <taxon>Nephilidae</taxon>
        <taxon>Trichonephila</taxon>
    </lineage>
</organism>
<evidence type="ECO:0000256" key="1">
    <source>
        <dbReference type="SAM" id="SignalP"/>
    </source>
</evidence>
<accession>A0A8X6GV69</accession>
<dbReference type="PROSITE" id="PS51257">
    <property type="entry name" value="PROKAR_LIPOPROTEIN"/>
    <property type="match status" value="1"/>
</dbReference>
<keyword evidence="3" id="KW-1185">Reference proteome</keyword>
<dbReference type="EMBL" id="BMAO01006847">
    <property type="protein sequence ID" value="GFR11986.1"/>
    <property type="molecule type" value="Genomic_DNA"/>
</dbReference>
<protein>
    <submittedName>
        <fullName evidence="2">Uncharacterized protein</fullName>
    </submittedName>
</protein>